<name>A0A653B5V8_ECTOL</name>
<proteinExistence type="predicted"/>
<evidence type="ECO:0000313" key="1">
    <source>
        <dbReference type="EMBL" id="VDN64062.1"/>
    </source>
</evidence>
<sequence>MDKSLLLKQRLLEIWDDGKPFEACRGKFSGTLIVLASGPSAADFPLERYRHVPMVAVNGSIVRFAEAGVRPLFYLCDDRGFVRLRLPLVRQGIELAEHAALGTGALEVLLESAPEAIEGHSVCVMRRTNRPLDGAVLSDRRYAWSVRKDPDLECRFSLLRQKPNRIGFSRNMTKGYFGGRTIPYAAMQLAYHLGFRNVVLVGLDMGGQGRFYEQGDAALPSRLDEDYVDYILPSFELVAERVVCEDYRMFTLSNDSRLPASLVPRLSLDQLDDLLASS</sequence>
<accession>A0A653B5V8</accession>
<organism evidence="1">
    <name type="scientific">Ectopseudomonas oleovorans</name>
    <name type="common">Pseudomonas oleovorans</name>
    <dbReference type="NCBI Taxonomy" id="301"/>
    <lineage>
        <taxon>Bacteria</taxon>
        <taxon>Pseudomonadati</taxon>
        <taxon>Pseudomonadota</taxon>
        <taxon>Gammaproteobacteria</taxon>
        <taxon>Pseudomonadales</taxon>
        <taxon>Pseudomonadaceae</taxon>
        <taxon>Ectopseudomonas</taxon>
    </lineage>
</organism>
<dbReference type="OrthoDB" id="6555425at2"/>
<protein>
    <submittedName>
        <fullName evidence="1">Uncharacterized protein</fullName>
    </submittedName>
</protein>
<dbReference type="EMBL" id="LR130779">
    <property type="protein sequence ID" value="VDN64062.1"/>
    <property type="molecule type" value="Genomic_DNA"/>
</dbReference>
<gene>
    <name evidence="1" type="ORF">POT9AD_3087</name>
</gene>
<reference evidence="1" key="1">
    <citation type="submission" date="2018-11" db="EMBL/GenBank/DDBJ databases">
        <authorList>
            <consortium name="Genoscope - CEA"/>
            <person name="William W."/>
        </authorList>
    </citation>
    <scope>NUCLEOTIDE SEQUENCE [LARGE SCALE GENOMIC DNA]</scope>
    <source>
        <strain evidence="1">T9AD</strain>
    </source>
</reference>
<dbReference type="AlphaFoldDB" id="A0A653B5V8"/>